<evidence type="ECO:0000313" key="2">
    <source>
        <dbReference type="Proteomes" id="UP001218188"/>
    </source>
</evidence>
<accession>A0AAD6WQ96</accession>
<reference evidence="1" key="1">
    <citation type="submission" date="2023-03" db="EMBL/GenBank/DDBJ databases">
        <title>Massive genome expansion in bonnet fungi (Mycena s.s.) driven by repeated elements and novel gene families across ecological guilds.</title>
        <authorList>
            <consortium name="Lawrence Berkeley National Laboratory"/>
            <person name="Harder C.B."/>
            <person name="Miyauchi S."/>
            <person name="Viragh M."/>
            <person name="Kuo A."/>
            <person name="Thoen E."/>
            <person name="Andreopoulos B."/>
            <person name="Lu D."/>
            <person name="Skrede I."/>
            <person name="Drula E."/>
            <person name="Henrissat B."/>
            <person name="Morin E."/>
            <person name="Kohler A."/>
            <person name="Barry K."/>
            <person name="LaButti K."/>
            <person name="Morin E."/>
            <person name="Salamov A."/>
            <person name="Lipzen A."/>
            <person name="Mereny Z."/>
            <person name="Hegedus B."/>
            <person name="Baldrian P."/>
            <person name="Stursova M."/>
            <person name="Weitz H."/>
            <person name="Taylor A."/>
            <person name="Grigoriev I.V."/>
            <person name="Nagy L.G."/>
            <person name="Martin F."/>
            <person name="Kauserud H."/>
        </authorList>
    </citation>
    <scope>NUCLEOTIDE SEQUENCE</scope>
    <source>
        <strain evidence="1">CBHHK200</strain>
    </source>
</reference>
<name>A0AAD6WQ96_9AGAR</name>
<keyword evidence="2" id="KW-1185">Reference proteome</keyword>
<evidence type="ECO:0000313" key="1">
    <source>
        <dbReference type="EMBL" id="KAJ7019671.1"/>
    </source>
</evidence>
<dbReference type="AlphaFoldDB" id="A0AAD6WQ96"/>
<sequence>MGSSTKPIAVLEFPMFGTDRLKHLLEVSVVGGDAEQVANDILEISLCNSFPHASKNDRAELYEISTPYTYDGRRSPQPQKRHPLERPFLAYSNGCIQGRITSLRPLRTQTHRTRDVFDISASCFCAISVSGNDTWDKIRLSKTIGEEGYPIRDALNALEERLPHASCIEHLRLKGPPSASNDANNARGVLPRSLPQEQWTEVPEAGGRRAAELYLVRPSCARHGSIYASTTRSLWPLSTPQAPADFLCALPLRCLQSHMQHGAQLISASARYSASPARLRRCTRSHTVNTPPPCLRVVFAPEGGKWWCELERGRGRDVSHAASSIDATLYYASCIPNRRRADLSSTSSTATPSARTDSQVDTDAQVILPAPHLPRPSFSLCTFSSPLLLRVDAPTSTCVHIPSSLCKSHKFRLPRPYASADTHNAISETNTAQAYSNCLRTPTRALAASARAPAQIPPSSSLSLILRVLPVPVHRPSPV</sequence>
<dbReference type="EMBL" id="JARJCM010000286">
    <property type="protein sequence ID" value="KAJ7019671.1"/>
    <property type="molecule type" value="Genomic_DNA"/>
</dbReference>
<comment type="caution">
    <text evidence="1">The sequence shown here is derived from an EMBL/GenBank/DDBJ whole genome shotgun (WGS) entry which is preliminary data.</text>
</comment>
<protein>
    <submittedName>
        <fullName evidence="1">Uncharacterized protein</fullName>
    </submittedName>
</protein>
<proteinExistence type="predicted"/>
<gene>
    <name evidence="1" type="ORF">C8F04DRAFT_1321272</name>
</gene>
<organism evidence="1 2">
    <name type="scientific">Mycena alexandri</name>
    <dbReference type="NCBI Taxonomy" id="1745969"/>
    <lineage>
        <taxon>Eukaryota</taxon>
        <taxon>Fungi</taxon>
        <taxon>Dikarya</taxon>
        <taxon>Basidiomycota</taxon>
        <taxon>Agaricomycotina</taxon>
        <taxon>Agaricomycetes</taxon>
        <taxon>Agaricomycetidae</taxon>
        <taxon>Agaricales</taxon>
        <taxon>Marasmiineae</taxon>
        <taxon>Mycenaceae</taxon>
        <taxon>Mycena</taxon>
    </lineage>
</organism>
<dbReference type="Proteomes" id="UP001218188">
    <property type="component" value="Unassembled WGS sequence"/>
</dbReference>